<dbReference type="GO" id="GO:0016787">
    <property type="term" value="F:hydrolase activity"/>
    <property type="evidence" value="ECO:0007669"/>
    <property type="project" value="UniProtKB-KW"/>
</dbReference>
<organism evidence="1 2">
    <name type="scientific">Pseudomonas fluorescens HK44</name>
    <dbReference type="NCBI Taxonomy" id="1042209"/>
    <lineage>
        <taxon>Bacteria</taxon>
        <taxon>Pseudomonadati</taxon>
        <taxon>Pseudomonadota</taxon>
        <taxon>Gammaproteobacteria</taxon>
        <taxon>Pseudomonadales</taxon>
        <taxon>Pseudomonadaceae</taxon>
        <taxon>Pseudomonas</taxon>
    </lineage>
</organism>
<proteinExistence type="predicted"/>
<dbReference type="InterPro" id="IPR029062">
    <property type="entry name" value="Class_I_gatase-like"/>
</dbReference>
<gene>
    <name evidence="1" type="ORF">HK44_014220</name>
</gene>
<dbReference type="EMBL" id="AFOY02000019">
    <property type="protein sequence ID" value="EXF91955.1"/>
    <property type="molecule type" value="Genomic_DNA"/>
</dbReference>
<dbReference type="HOGENOM" id="CLU_2138998_0_0_6"/>
<dbReference type="Pfam" id="PF07722">
    <property type="entry name" value="Peptidase_C26"/>
    <property type="match status" value="1"/>
</dbReference>
<dbReference type="InterPro" id="IPR011697">
    <property type="entry name" value="Peptidase_C26"/>
</dbReference>
<accession>A0A010SFN6</accession>
<dbReference type="Proteomes" id="UP000022611">
    <property type="component" value="Unassembled WGS sequence"/>
</dbReference>
<protein>
    <submittedName>
        <fullName evidence="1">Gamma-glutamyl-gamma-aminobutyrate hydrolase</fullName>
    </submittedName>
</protein>
<dbReference type="Gene3D" id="3.40.50.880">
    <property type="match status" value="1"/>
</dbReference>
<keyword evidence="1" id="KW-0378">Hydrolase</keyword>
<evidence type="ECO:0000313" key="1">
    <source>
        <dbReference type="EMBL" id="EXF91955.1"/>
    </source>
</evidence>
<comment type="caution">
    <text evidence="1">The sequence shown here is derived from an EMBL/GenBank/DDBJ whole genome shotgun (WGS) entry which is preliminary data.</text>
</comment>
<dbReference type="SUPFAM" id="SSF52317">
    <property type="entry name" value="Class I glutamine amidotransferase-like"/>
    <property type="match status" value="1"/>
</dbReference>
<name>A0A010SFN6_PSEFL</name>
<evidence type="ECO:0000313" key="2">
    <source>
        <dbReference type="Proteomes" id="UP000022611"/>
    </source>
</evidence>
<dbReference type="PATRIC" id="fig|1042209.11.peg.5264"/>
<dbReference type="eggNOG" id="COG2071">
    <property type="taxonomic scope" value="Bacteria"/>
</dbReference>
<dbReference type="AlphaFoldDB" id="A0A010SFN6"/>
<reference evidence="1 2" key="1">
    <citation type="journal article" date="2011" name="J. Bacteriol.">
        <title>Draft genome sequence of the polycyclic aromatic hydrocarbon-degrading, genetically engineered bioluminescent bioreporter Pseudomonas fluorescens HK44.</title>
        <authorList>
            <person name="Chauhan A."/>
            <person name="Layton A.C."/>
            <person name="Williams D.E."/>
            <person name="Smartt A.E."/>
            <person name="Ripp S."/>
            <person name="Karpinets T.V."/>
            <person name="Brown S.D."/>
            <person name="Sayler G.S."/>
        </authorList>
    </citation>
    <scope>NUCLEOTIDE SEQUENCE [LARGE SCALE GENOMIC DNA]</scope>
    <source>
        <strain evidence="1 2">HK44</strain>
    </source>
</reference>
<sequence>MSRLPLIGVTDCSRQIGLHAYHITRDKYVRAAATVAKGLPSILPSQAELLDPTDIIDGLDGILFTGSPSTVEPFHYSGPASAPGTAHDPARDATMLSLIRAGKHAAQRDADASNNA</sequence>